<evidence type="ECO:0000256" key="1">
    <source>
        <dbReference type="SAM" id="Phobius"/>
    </source>
</evidence>
<dbReference type="PANTHER" id="PTHR39594">
    <property type="entry name" value="PROTEIN YCHQ"/>
    <property type="match status" value="1"/>
</dbReference>
<dbReference type="InterPro" id="IPR007360">
    <property type="entry name" value="SirB"/>
</dbReference>
<organism evidence="2 3">
    <name type="scientific">Litchfieldella qijiaojingensis</name>
    <dbReference type="NCBI Taxonomy" id="980347"/>
    <lineage>
        <taxon>Bacteria</taxon>
        <taxon>Pseudomonadati</taxon>
        <taxon>Pseudomonadota</taxon>
        <taxon>Gammaproteobacteria</taxon>
        <taxon>Oceanospirillales</taxon>
        <taxon>Halomonadaceae</taxon>
        <taxon>Litchfieldella</taxon>
    </lineage>
</organism>
<keyword evidence="1" id="KW-0812">Transmembrane</keyword>
<dbReference type="RefSeq" id="WP_189471411.1">
    <property type="nucleotide sequence ID" value="NZ_BMXS01000022.1"/>
</dbReference>
<accession>A0ABQ2Z3M2</accession>
<feature type="transmembrane region" description="Helical" evidence="1">
    <location>
        <begin position="102"/>
        <end position="118"/>
    </location>
</feature>
<gene>
    <name evidence="2" type="ORF">GCM10007160_34530</name>
</gene>
<keyword evidence="1" id="KW-0472">Membrane</keyword>
<keyword evidence="3" id="KW-1185">Reference proteome</keyword>
<feature type="transmembrane region" description="Helical" evidence="1">
    <location>
        <begin position="39"/>
        <end position="66"/>
    </location>
</feature>
<name>A0ABQ2Z3M2_9GAMM</name>
<evidence type="ECO:0000313" key="2">
    <source>
        <dbReference type="EMBL" id="GGY03999.1"/>
    </source>
</evidence>
<feature type="transmembrane region" description="Helical" evidence="1">
    <location>
        <begin position="6"/>
        <end position="27"/>
    </location>
</feature>
<comment type="caution">
    <text evidence="2">The sequence shown here is derived from an EMBL/GenBank/DDBJ whole genome shotgun (WGS) entry which is preliminary data.</text>
</comment>
<dbReference type="EMBL" id="BMXS01000022">
    <property type="protein sequence ID" value="GGY03999.1"/>
    <property type="molecule type" value="Genomic_DNA"/>
</dbReference>
<dbReference type="PANTHER" id="PTHR39594:SF1">
    <property type="entry name" value="PROTEIN YCHQ"/>
    <property type="match status" value="1"/>
</dbReference>
<sequence length="149" mass="16599">MAYYFLIKHLHMTAAGLSLALFMLRAWWSVRESPQLQRVWVRVVPHIIDTALLVLGVWLMVMLRFWPHQHPWLAAKLIGLVVYIVVGTVAIKRGRTPMQRGVAAIAAVLVFVYIVSVAELKQVAMLSIPTAGFPTAVAALTWIEDITGG</sequence>
<evidence type="ECO:0000313" key="3">
    <source>
        <dbReference type="Proteomes" id="UP000653056"/>
    </source>
</evidence>
<proteinExistence type="predicted"/>
<keyword evidence="1" id="KW-1133">Transmembrane helix</keyword>
<dbReference type="Pfam" id="PF04247">
    <property type="entry name" value="SirB"/>
    <property type="match status" value="1"/>
</dbReference>
<protein>
    <submittedName>
        <fullName evidence="2">SirB family protein</fullName>
    </submittedName>
</protein>
<dbReference type="PIRSF" id="PIRSF005610">
    <property type="entry name" value="SirB"/>
    <property type="match status" value="1"/>
</dbReference>
<reference evidence="3" key="1">
    <citation type="journal article" date="2019" name="Int. J. Syst. Evol. Microbiol.">
        <title>The Global Catalogue of Microorganisms (GCM) 10K type strain sequencing project: providing services to taxonomists for standard genome sequencing and annotation.</title>
        <authorList>
            <consortium name="The Broad Institute Genomics Platform"/>
            <consortium name="The Broad Institute Genome Sequencing Center for Infectious Disease"/>
            <person name="Wu L."/>
            <person name="Ma J."/>
        </authorList>
    </citation>
    <scope>NUCLEOTIDE SEQUENCE [LARGE SCALE GENOMIC DNA]</scope>
    <source>
        <strain evidence="3">KCTC 22228</strain>
    </source>
</reference>
<dbReference type="Proteomes" id="UP000653056">
    <property type="component" value="Unassembled WGS sequence"/>
</dbReference>
<feature type="transmembrane region" description="Helical" evidence="1">
    <location>
        <begin position="72"/>
        <end position="90"/>
    </location>
</feature>